<evidence type="ECO:0000313" key="1">
    <source>
        <dbReference type="EMBL" id="NOU68818.1"/>
    </source>
</evidence>
<name>A0ABX1XJU7_9BACL</name>
<protein>
    <submittedName>
        <fullName evidence="1">Uncharacterized protein</fullName>
    </submittedName>
</protein>
<dbReference type="EMBL" id="WHNY01000080">
    <property type="protein sequence ID" value="NOU68818.1"/>
    <property type="molecule type" value="Genomic_DNA"/>
</dbReference>
<organism evidence="1 2">
    <name type="scientific">Paenibacillus plantarum</name>
    <dbReference type="NCBI Taxonomy" id="2654975"/>
    <lineage>
        <taxon>Bacteria</taxon>
        <taxon>Bacillati</taxon>
        <taxon>Bacillota</taxon>
        <taxon>Bacilli</taxon>
        <taxon>Bacillales</taxon>
        <taxon>Paenibacillaceae</taxon>
        <taxon>Paenibacillus</taxon>
    </lineage>
</organism>
<accession>A0ABX1XJU7</accession>
<reference evidence="1 2" key="1">
    <citation type="submission" date="2019-10" db="EMBL/GenBank/DDBJ databases">
        <title>Description of Paenibacillus humi sp. nov.</title>
        <authorList>
            <person name="Carlier A."/>
            <person name="Qi S."/>
        </authorList>
    </citation>
    <scope>NUCLEOTIDE SEQUENCE [LARGE SCALE GENOMIC DNA]</scope>
    <source>
        <strain evidence="1 2">LMG 31461</strain>
    </source>
</reference>
<sequence length="172" mass="19976">MKRRTKKLTTIVIALVILIFGINQYLDLGLRTLKYYSTKSSDLTNEQISGISLNQSMRSKDFIDRFGEGKDLNNALFDYYKLNNGITIATEKNDDKIIRIGTHSSEFETKNGLKVGSYKNTIIEQYGEDYFERFEQGSNIIGYIDKKSKATIEFWIVDNKVFFIRLDKSKMY</sequence>
<keyword evidence="2" id="KW-1185">Reference proteome</keyword>
<gene>
    <name evidence="1" type="ORF">GC096_32875</name>
</gene>
<dbReference type="Proteomes" id="UP000653578">
    <property type="component" value="Unassembled WGS sequence"/>
</dbReference>
<proteinExistence type="predicted"/>
<dbReference type="RefSeq" id="WP_171636495.1">
    <property type="nucleotide sequence ID" value="NZ_WHNY01000080.1"/>
</dbReference>
<comment type="caution">
    <text evidence="1">The sequence shown here is derived from an EMBL/GenBank/DDBJ whole genome shotgun (WGS) entry which is preliminary data.</text>
</comment>
<evidence type="ECO:0000313" key="2">
    <source>
        <dbReference type="Proteomes" id="UP000653578"/>
    </source>
</evidence>